<dbReference type="InterPro" id="IPR002059">
    <property type="entry name" value="CSP_DNA-bd"/>
</dbReference>
<feature type="transmembrane region" description="Helical" evidence="1">
    <location>
        <begin position="198"/>
        <end position="222"/>
    </location>
</feature>
<proteinExistence type="predicted"/>
<keyword evidence="3" id="KW-1185">Reference proteome</keyword>
<dbReference type="Proteomes" id="UP000220246">
    <property type="component" value="Unassembled WGS sequence"/>
</dbReference>
<gene>
    <name evidence="2" type="ORF">CRM82_04380</name>
</gene>
<keyword evidence="1" id="KW-0472">Membrane</keyword>
<dbReference type="SUPFAM" id="SSF50249">
    <property type="entry name" value="Nucleic acid-binding proteins"/>
    <property type="match status" value="1"/>
</dbReference>
<name>A0A2A7V032_COMTR</name>
<dbReference type="InterPro" id="IPR010718">
    <property type="entry name" value="DUF1294"/>
</dbReference>
<dbReference type="AlphaFoldDB" id="A0A2A7V032"/>
<dbReference type="Pfam" id="PF06961">
    <property type="entry name" value="DUF1294"/>
    <property type="match status" value="1"/>
</dbReference>
<dbReference type="RefSeq" id="WP_066541851.1">
    <property type="nucleotide sequence ID" value="NZ_JAOBYP010000008.1"/>
</dbReference>
<comment type="caution">
    <text evidence="2">The sequence shown here is derived from an EMBL/GenBank/DDBJ whole genome shotgun (WGS) entry which is preliminary data.</text>
</comment>
<organism evidence="2 3">
    <name type="scientific">Comamonas terrigena</name>
    <dbReference type="NCBI Taxonomy" id="32013"/>
    <lineage>
        <taxon>Bacteria</taxon>
        <taxon>Pseudomonadati</taxon>
        <taxon>Pseudomonadota</taxon>
        <taxon>Betaproteobacteria</taxon>
        <taxon>Burkholderiales</taxon>
        <taxon>Comamonadaceae</taxon>
        <taxon>Comamonas</taxon>
    </lineage>
</organism>
<sequence>MRCSGRLVQWNEARGFGLVQIDGSGERVFVHISAWQPRPAAQQRPQVGMPLTFALGMVQGKPRALAVAWQEPHRRAPVQGRARAAGATAVPGQVRRSQGARTPALHRGASKPLLVLVLWWVAVAAVWGVSEWVVLAYAGLSLWCFGTYWHDKHQAQSGGWRTPEATLHALALLGGWPGALLAQQWLRHKSSKPEFRQAFWATVVLNMLAFTGLHVPAVQAWLLHR</sequence>
<dbReference type="STRING" id="1219032.GCA_001515545_04069"/>
<evidence type="ECO:0000256" key="1">
    <source>
        <dbReference type="SAM" id="Phobius"/>
    </source>
</evidence>
<feature type="transmembrane region" description="Helical" evidence="1">
    <location>
        <begin position="167"/>
        <end position="186"/>
    </location>
</feature>
<keyword evidence="1" id="KW-1133">Transmembrane helix</keyword>
<dbReference type="GO" id="GO:0003676">
    <property type="term" value="F:nucleic acid binding"/>
    <property type="evidence" value="ECO:0007669"/>
    <property type="project" value="InterPro"/>
</dbReference>
<feature type="transmembrane region" description="Helical" evidence="1">
    <location>
        <begin position="113"/>
        <end position="140"/>
    </location>
</feature>
<keyword evidence="1" id="KW-0812">Transmembrane</keyword>
<dbReference type="InterPro" id="IPR012340">
    <property type="entry name" value="NA-bd_OB-fold"/>
</dbReference>
<dbReference type="CDD" id="cd04458">
    <property type="entry name" value="CSP_CDS"/>
    <property type="match status" value="1"/>
</dbReference>
<dbReference type="OrthoDB" id="72963at2"/>
<reference evidence="3" key="1">
    <citation type="submission" date="2017-09" db="EMBL/GenBank/DDBJ databases">
        <title>FDA dAtabase for Regulatory Grade micrObial Sequences (FDA-ARGOS): Supporting development and validation of Infectious Disease Dx tests.</title>
        <authorList>
            <person name="Minogue T."/>
            <person name="Wolcott M."/>
            <person name="Wasieloski L."/>
            <person name="Aguilar W."/>
            <person name="Moore D."/>
            <person name="Tallon L."/>
            <person name="Sadzewicz L."/>
            <person name="Ott S."/>
            <person name="Zhao X."/>
            <person name="Nagaraj S."/>
            <person name="Vavikolanu K."/>
            <person name="Aluvathingal J."/>
            <person name="Nadendla S."/>
            <person name="Sichtig H."/>
        </authorList>
    </citation>
    <scope>NUCLEOTIDE SEQUENCE [LARGE SCALE GENOMIC DNA]</scope>
    <source>
        <strain evidence="3">FDAARGOS_394</strain>
    </source>
</reference>
<dbReference type="Gene3D" id="2.40.50.140">
    <property type="entry name" value="Nucleic acid-binding proteins"/>
    <property type="match status" value="1"/>
</dbReference>
<dbReference type="EMBL" id="PDEA01000001">
    <property type="protein sequence ID" value="PEH90857.1"/>
    <property type="molecule type" value="Genomic_DNA"/>
</dbReference>
<evidence type="ECO:0000313" key="2">
    <source>
        <dbReference type="EMBL" id="PEH90857.1"/>
    </source>
</evidence>
<protein>
    <submittedName>
        <fullName evidence="2">DUF1294 domain-containing protein</fullName>
    </submittedName>
</protein>
<dbReference type="GeneID" id="80799825"/>
<accession>A0A2A7V032</accession>
<evidence type="ECO:0000313" key="3">
    <source>
        <dbReference type="Proteomes" id="UP000220246"/>
    </source>
</evidence>